<evidence type="ECO:0000313" key="6">
    <source>
        <dbReference type="Proteomes" id="UP000532311"/>
    </source>
</evidence>
<feature type="modified residue" description="4-aspartylphosphate" evidence="3">
    <location>
        <position position="34"/>
    </location>
</feature>
<evidence type="ECO:0000256" key="3">
    <source>
        <dbReference type="PROSITE-ProRule" id="PRU00169"/>
    </source>
</evidence>
<keyword evidence="6" id="KW-1185">Reference proteome</keyword>
<feature type="domain" description="Response regulatory" evidence="4">
    <location>
        <begin position="1"/>
        <end position="104"/>
    </location>
</feature>
<evidence type="ECO:0000256" key="2">
    <source>
        <dbReference type="ARBA" id="ARBA00023012"/>
    </source>
</evidence>
<dbReference type="PROSITE" id="PS50110">
    <property type="entry name" value="RESPONSE_REGULATORY"/>
    <property type="match status" value="1"/>
</dbReference>
<proteinExistence type="predicted"/>
<dbReference type="SUPFAM" id="SSF52172">
    <property type="entry name" value="CheY-like"/>
    <property type="match status" value="1"/>
</dbReference>
<name>A0A8H6CY42_9HYPO</name>
<gene>
    <name evidence="5" type="ORF">FGLOB1_13596</name>
</gene>
<dbReference type="InterPro" id="IPR001789">
    <property type="entry name" value="Sig_transdc_resp-reg_receiver"/>
</dbReference>
<reference evidence="5 6" key="1">
    <citation type="submission" date="2020-05" db="EMBL/GenBank/DDBJ databases">
        <title>Identification and distribution of gene clusters putatively required for synthesis of sphingolipid metabolism inhibitors in phylogenetically diverse species of the filamentous fungus Fusarium.</title>
        <authorList>
            <person name="Kim H.-S."/>
            <person name="Busman M."/>
            <person name="Brown D.W."/>
            <person name="Divon H."/>
            <person name="Uhlig S."/>
            <person name="Proctor R.H."/>
        </authorList>
    </citation>
    <scope>NUCLEOTIDE SEQUENCE [LARGE SCALE GENOMIC DNA]</scope>
    <source>
        <strain evidence="5 6">NRRL 26131</strain>
    </source>
</reference>
<keyword evidence="2" id="KW-0902">Two-component regulatory system</keyword>
<dbReference type="Pfam" id="PF00072">
    <property type="entry name" value="Response_reg"/>
    <property type="match status" value="1"/>
</dbReference>
<dbReference type="Proteomes" id="UP000532311">
    <property type="component" value="Unassembled WGS sequence"/>
</dbReference>
<dbReference type="PANTHER" id="PTHR45339">
    <property type="entry name" value="HYBRID SIGNAL TRANSDUCTION HISTIDINE KINASE J"/>
    <property type="match status" value="1"/>
</dbReference>
<dbReference type="EMBL" id="JAAQPF010000861">
    <property type="protein sequence ID" value="KAF5696345.1"/>
    <property type="molecule type" value="Genomic_DNA"/>
</dbReference>
<dbReference type="Gene3D" id="3.40.50.2300">
    <property type="match status" value="1"/>
</dbReference>
<organism evidence="5 6">
    <name type="scientific">Fusarium globosum</name>
    <dbReference type="NCBI Taxonomy" id="78864"/>
    <lineage>
        <taxon>Eukaryota</taxon>
        <taxon>Fungi</taxon>
        <taxon>Dikarya</taxon>
        <taxon>Ascomycota</taxon>
        <taxon>Pezizomycotina</taxon>
        <taxon>Sordariomycetes</taxon>
        <taxon>Hypocreomycetidae</taxon>
        <taxon>Hypocreales</taxon>
        <taxon>Nectriaceae</taxon>
        <taxon>Fusarium</taxon>
        <taxon>Fusarium fujikuroi species complex</taxon>
    </lineage>
</organism>
<dbReference type="SMART" id="SM00448">
    <property type="entry name" value="REC"/>
    <property type="match status" value="1"/>
</dbReference>
<evidence type="ECO:0000259" key="4">
    <source>
        <dbReference type="PROSITE" id="PS50110"/>
    </source>
</evidence>
<accession>A0A8H6CY42</accession>
<dbReference type="InterPro" id="IPR011006">
    <property type="entry name" value="CheY-like_superfamily"/>
</dbReference>
<protein>
    <submittedName>
        <fullName evidence="5">Nik-1-like protein</fullName>
    </submittedName>
</protein>
<sequence length="106" mass="11694">MKKLKSKYTTAADGLEAVERFQENPDEFSCILMDISMPRMDGIEATKQIRAFENKEGREPVVILALTGLASASAQQDAYASGVDVFLSKPVKLKELSSILRERSLA</sequence>
<dbReference type="GO" id="GO:0000160">
    <property type="term" value="P:phosphorelay signal transduction system"/>
    <property type="evidence" value="ECO:0007669"/>
    <property type="project" value="UniProtKB-KW"/>
</dbReference>
<evidence type="ECO:0000256" key="1">
    <source>
        <dbReference type="ARBA" id="ARBA00022553"/>
    </source>
</evidence>
<dbReference type="CDD" id="cd17546">
    <property type="entry name" value="REC_hyHK_CKI1_RcsC-like"/>
    <property type="match status" value="1"/>
</dbReference>
<comment type="caution">
    <text evidence="5">The sequence shown here is derived from an EMBL/GenBank/DDBJ whole genome shotgun (WGS) entry which is preliminary data.</text>
</comment>
<keyword evidence="1 3" id="KW-0597">Phosphoprotein</keyword>
<dbReference type="PANTHER" id="PTHR45339:SF1">
    <property type="entry name" value="HYBRID SIGNAL TRANSDUCTION HISTIDINE KINASE J"/>
    <property type="match status" value="1"/>
</dbReference>
<evidence type="ECO:0000313" key="5">
    <source>
        <dbReference type="EMBL" id="KAF5696345.1"/>
    </source>
</evidence>
<dbReference type="AlphaFoldDB" id="A0A8H6CY42"/>